<protein>
    <recommendedName>
        <fullName evidence="4">Secreted protein</fullName>
    </recommendedName>
</protein>
<evidence type="ECO:0008006" key="4">
    <source>
        <dbReference type="Google" id="ProtNLM"/>
    </source>
</evidence>
<reference evidence="2 3" key="1">
    <citation type="submission" date="2024-06" db="EMBL/GenBank/DDBJ databases">
        <title>A chromosome level genome sequence of Diviner's sage (Salvia divinorum).</title>
        <authorList>
            <person name="Ford S.A."/>
            <person name="Ro D.-K."/>
            <person name="Ness R.W."/>
            <person name="Phillips M.A."/>
        </authorList>
    </citation>
    <scope>NUCLEOTIDE SEQUENCE [LARGE SCALE GENOMIC DNA]</scope>
    <source>
        <strain evidence="2">SAF-2024a</strain>
        <tissue evidence="2">Leaf</tissue>
    </source>
</reference>
<gene>
    <name evidence="2" type="ORF">AAHA92_21630</name>
</gene>
<proteinExistence type="predicted"/>
<accession>A0ABD1GL24</accession>
<name>A0ABD1GL24_SALDI</name>
<comment type="caution">
    <text evidence="2">The sequence shown here is derived from an EMBL/GenBank/DDBJ whole genome shotgun (WGS) entry which is preliminary data.</text>
</comment>
<evidence type="ECO:0000313" key="3">
    <source>
        <dbReference type="Proteomes" id="UP001567538"/>
    </source>
</evidence>
<sequence>MAGWLSGIPLLPLSLLPSFSPTKSIKIGQIEDRTSVPSFAWSRPDAAITRHWLPVSLFAAARAEGIVNMVICICSID</sequence>
<feature type="signal peptide" evidence="1">
    <location>
        <begin position="1"/>
        <end position="24"/>
    </location>
</feature>
<dbReference type="AlphaFoldDB" id="A0ABD1GL24"/>
<feature type="chain" id="PRO_5044782859" description="Secreted protein" evidence="1">
    <location>
        <begin position="25"/>
        <end position="77"/>
    </location>
</feature>
<evidence type="ECO:0000313" key="2">
    <source>
        <dbReference type="EMBL" id="KAL1544827.1"/>
    </source>
</evidence>
<dbReference type="EMBL" id="JBEAFC010000008">
    <property type="protein sequence ID" value="KAL1544827.1"/>
    <property type="molecule type" value="Genomic_DNA"/>
</dbReference>
<evidence type="ECO:0000256" key="1">
    <source>
        <dbReference type="SAM" id="SignalP"/>
    </source>
</evidence>
<keyword evidence="3" id="KW-1185">Reference proteome</keyword>
<keyword evidence="1" id="KW-0732">Signal</keyword>
<organism evidence="2 3">
    <name type="scientific">Salvia divinorum</name>
    <name type="common">Maria pastora</name>
    <name type="synonym">Diviner's sage</name>
    <dbReference type="NCBI Taxonomy" id="28513"/>
    <lineage>
        <taxon>Eukaryota</taxon>
        <taxon>Viridiplantae</taxon>
        <taxon>Streptophyta</taxon>
        <taxon>Embryophyta</taxon>
        <taxon>Tracheophyta</taxon>
        <taxon>Spermatophyta</taxon>
        <taxon>Magnoliopsida</taxon>
        <taxon>eudicotyledons</taxon>
        <taxon>Gunneridae</taxon>
        <taxon>Pentapetalae</taxon>
        <taxon>asterids</taxon>
        <taxon>lamiids</taxon>
        <taxon>Lamiales</taxon>
        <taxon>Lamiaceae</taxon>
        <taxon>Nepetoideae</taxon>
        <taxon>Mentheae</taxon>
        <taxon>Salviinae</taxon>
        <taxon>Salvia</taxon>
        <taxon>Salvia subgen. Calosphace</taxon>
    </lineage>
</organism>
<dbReference type="Proteomes" id="UP001567538">
    <property type="component" value="Unassembled WGS sequence"/>
</dbReference>